<proteinExistence type="predicted"/>
<accession>A0ABV8ZU60</accession>
<name>A0ABV8ZU60_9NEIS</name>
<feature type="signal peptide" evidence="1">
    <location>
        <begin position="1"/>
        <end position="18"/>
    </location>
</feature>
<gene>
    <name evidence="2" type="ORF">ACFO0R_13750</name>
</gene>
<sequence length="158" mass="17517">MKRLFLCAAMALSLSACSALQQLGVPISSHPDTAPAKTRPPAAPAVNGKTDALLREANRLADKVKSGELTRLAAADQLGAFRLKVVGANPVDDNTFAMYRYLTVEREAGRIDQDAFRAKMDERLREWMRRWPKLNPKPAEPAFTNFLLKLYGLPPLVR</sequence>
<comment type="caution">
    <text evidence="2">The sequence shown here is derived from an EMBL/GenBank/DDBJ whole genome shotgun (WGS) entry which is preliminary data.</text>
</comment>
<feature type="chain" id="PRO_5046202553" description="Lipoprotein" evidence="1">
    <location>
        <begin position="19"/>
        <end position="158"/>
    </location>
</feature>
<dbReference type="Proteomes" id="UP001595999">
    <property type="component" value="Unassembled WGS sequence"/>
</dbReference>
<dbReference type="RefSeq" id="WP_048412012.1">
    <property type="nucleotide sequence ID" value="NZ_JAJOHW010000100.1"/>
</dbReference>
<evidence type="ECO:0008006" key="4">
    <source>
        <dbReference type="Google" id="ProtNLM"/>
    </source>
</evidence>
<evidence type="ECO:0000256" key="1">
    <source>
        <dbReference type="SAM" id="SignalP"/>
    </source>
</evidence>
<keyword evidence="1" id="KW-0732">Signal</keyword>
<keyword evidence="3" id="KW-1185">Reference proteome</keyword>
<protein>
    <recommendedName>
        <fullName evidence="4">Lipoprotein</fullName>
    </recommendedName>
</protein>
<dbReference type="EMBL" id="JBHSEK010000008">
    <property type="protein sequence ID" value="MFC4490682.1"/>
    <property type="molecule type" value="Genomic_DNA"/>
</dbReference>
<reference evidence="3" key="1">
    <citation type="journal article" date="2019" name="Int. J. Syst. Evol. Microbiol.">
        <title>The Global Catalogue of Microorganisms (GCM) 10K type strain sequencing project: providing services to taxonomists for standard genome sequencing and annotation.</title>
        <authorList>
            <consortium name="The Broad Institute Genomics Platform"/>
            <consortium name="The Broad Institute Genome Sequencing Center for Infectious Disease"/>
            <person name="Wu L."/>
            <person name="Ma J."/>
        </authorList>
    </citation>
    <scope>NUCLEOTIDE SEQUENCE [LARGE SCALE GENOMIC DNA]</scope>
    <source>
        <strain evidence="3">CGMCC 4.7608</strain>
    </source>
</reference>
<evidence type="ECO:0000313" key="3">
    <source>
        <dbReference type="Proteomes" id="UP001595999"/>
    </source>
</evidence>
<dbReference type="PROSITE" id="PS51257">
    <property type="entry name" value="PROKAR_LIPOPROTEIN"/>
    <property type="match status" value="1"/>
</dbReference>
<organism evidence="2 3">
    <name type="scientific">Chromobacterium aquaticum</name>
    <dbReference type="NCBI Taxonomy" id="467180"/>
    <lineage>
        <taxon>Bacteria</taxon>
        <taxon>Pseudomonadati</taxon>
        <taxon>Pseudomonadota</taxon>
        <taxon>Betaproteobacteria</taxon>
        <taxon>Neisseriales</taxon>
        <taxon>Chromobacteriaceae</taxon>
        <taxon>Chromobacterium</taxon>
    </lineage>
</organism>
<evidence type="ECO:0000313" key="2">
    <source>
        <dbReference type="EMBL" id="MFC4490682.1"/>
    </source>
</evidence>